<keyword evidence="2" id="KW-1185">Reference proteome</keyword>
<dbReference type="EMBL" id="CP146256">
    <property type="protein sequence ID" value="XAH73151.1"/>
    <property type="molecule type" value="Genomic_DNA"/>
</dbReference>
<evidence type="ECO:0000313" key="2">
    <source>
        <dbReference type="Proteomes" id="UP001451571"/>
    </source>
</evidence>
<accession>A0ABZ3ESE4</accession>
<protein>
    <submittedName>
        <fullName evidence="1">Uncharacterized protein</fullName>
    </submittedName>
</protein>
<dbReference type="Proteomes" id="UP001451571">
    <property type="component" value="Chromosome"/>
</dbReference>
<evidence type="ECO:0000313" key="1">
    <source>
        <dbReference type="EMBL" id="XAH73151.1"/>
    </source>
</evidence>
<sequence>MLIRSQSKKQLINFSNYHGVAISYKNDCDFGVCAVYEMQSQEVAQVEMGNYSTEEKAIKVLDMIQNAYTGSLWTENHYDYTAQTSVPGLIANNVVLQMPQDSEV</sequence>
<organism evidence="1 2">
    <name type="scientific">Kineothrix sedimenti</name>
    <dbReference type="NCBI Taxonomy" id="3123317"/>
    <lineage>
        <taxon>Bacteria</taxon>
        <taxon>Bacillati</taxon>
        <taxon>Bacillota</taxon>
        <taxon>Clostridia</taxon>
        <taxon>Lachnospirales</taxon>
        <taxon>Lachnospiraceae</taxon>
        <taxon>Kineothrix</taxon>
    </lineage>
</organism>
<dbReference type="RefSeq" id="WP_342756758.1">
    <property type="nucleotide sequence ID" value="NZ_CP146256.1"/>
</dbReference>
<reference evidence="1 2" key="1">
    <citation type="submission" date="2024-02" db="EMBL/GenBank/DDBJ databases">
        <title>Bacterial strain from lacustrine sediment.</title>
        <authorList>
            <person name="Petit C."/>
            <person name="Fadhlaoui K."/>
        </authorList>
    </citation>
    <scope>NUCLEOTIDE SEQUENCE [LARGE SCALE GENOMIC DNA]</scope>
    <source>
        <strain evidence="1 2">IPX-CK</strain>
    </source>
</reference>
<name>A0ABZ3ESE4_9FIRM</name>
<proteinExistence type="predicted"/>
<gene>
    <name evidence="1" type="ORF">V6984_16805</name>
</gene>